<reference evidence="2 4" key="1">
    <citation type="submission" date="2023-05" db="EMBL/GenBank/DDBJ databases">
        <title>Metabolic capabilities are highly conserved among human nasal-associated Corynebacterium species in pangenomic analyses.</title>
        <authorList>
            <person name="Tran T.H."/>
            <person name="Roberts A.Q."/>
            <person name="Escapa I.F."/>
            <person name="Gao W."/>
            <person name="Conlan S."/>
            <person name="Kong H."/>
            <person name="Segre J.A."/>
            <person name="Kelly M.S."/>
            <person name="Lemon K.P."/>
        </authorList>
    </citation>
    <scope>NUCLEOTIDE SEQUENCE</scope>
    <source>
        <strain evidence="2">KPL2654</strain>
        <strain evidence="1 4">KPL2811</strain>
    </source>
</reference>
<dbReference type="RefSeq" id="WP_018121251.1">
    <property type="nucleotide sequence ID" value="NZ_CABIYR010000010.1"/>
</dbReference>
<dbReference type="EMBL" id="JASNVK010000007">
    <property type="protein sequence ID" value="MDK4300612.1"/>
    <property type="molecule type" value="Genomic_DNA"/>
</dbReference>
<proteinExistence type="predicted"/>
<gene>
    <name evidence="1" type="ORF">QPX45_05025</name>
    <name evidence="2" type="ORF">QPX54_08775</name>
</gene>
<dbReference type="Proteomes" id="UP001226160">
    <property type="component" value="Unassembled WGS sequence"/>
</dbReference>
<accession>A0AAP4BUG7</accession>
<protein>
    <submittedName>
        <fullName evidence="2">Uncharacterized protein</fullName>
    </submittedName>
</protein>
<name>A0AAP4BUG7_9CORY</name>
<comment type="caution">
    <text evidence="2">The sequence shown here is derived from an EMBL/GenBank/DDBJ whole genome shotgun (WGS) entry which is preliminary data.</text>
</comment>
<evidence type="ECO:0000313" key="1">
    <source>
        <dbReference type="EMBL" id="MDK4300612.1"/>
    </source>
</evidence>
<evidence type="ECO:0000313" key="3">
    <source>
        <dbReference type="Proteomes" id="UP001226160"/>
    </source>
</evidence>
<organism evidence="2 3">
    <name type="scientific">Corynebacterium propinquum</name>
    <dbReference type="NCBI Taxonomy" id="43769"/>
    <lineage>
        <taxon>Bacteria</taxon>
        <taxon>Bacillati</taxon>
        <taxon>Actinomycetota</taxon>
        <taxon>Actinomycetes</taxon>
        <taxon>Mycobacteriales</taxon>
        <taxon>Corynebacteriaceae</taxon>
        <taxon>Corynebacterium</taxon>
    </lineage>
</organism>
<keyword evidence="4" id="KW-1185">Reference proteome</keyword>
<sequence>MGLFDLLRGSAKPALTQLPDTARHVGVDKLAVHTAEEMVIITGSVQVADIILDAAHNNHAAVVAGPNAQIVLVPTKTDDLPVHDPNNGWLLPLSPALRSAITQRLAPKPCELELTERVGIIIE</sequence>
<dbReference type="Proteomes" id="UP001243856">
    <property type="component" value="Unassembled WGS sequence"/>
</dbReference>
<evidence type="ECO:0000313" key="4">
    <source>
        <dbReference type="Proteomes" id="UP001243856"/>
    </source>
</evidence>
<evidence type="ECO:0000313" key="2">
    <source>
        <dbReference type="EMBL" id="MDK4326592.1"/>
    </source>
</evidence>
<dbReference type="GeneID" id="64189086"/>
<dbReference type="AlphaFoldDB" id="A0AAP4BUG7"/>
<dbReference type="EMBL" id="JASNVP010000008">
    <property type="protein sequence ID" value="MDK4326592.1"/>
    <property type="molecule type" value="Genomic_DNA"/>
</dbReference>